<proteinExistence type="predicted"/>
<feature type="chain" id="PRO_5003325827" description="Flippase-like domain-containing protein" evidence="7">
    <location>
        <begin position="24"/>
        <end position="310"/>
    </location>
</feature>
<keyword evidence="4 6" id="KW-1133">Transmembrane helix</keyword>
<keyword evidence="9" id="KW-1185">Reference proteome</keyword>
<evidence type="ECO:0000313" key="9">
    <source>
        <dbReference type="Proteomes" id="UP000005019"/>
    </source>
</evidence>
<feature type="transmembrane region" description="Helical" evidence="6">
    <location>
        <begin position="236"/>
        <end position="255"/>
    </location>
</feature>
<dbReference type="PANTHER" id="PTHR40277">
    <property type="entry name" value="BLL5419 PROTEIN"/>
    <property type="match status" value="1"/>
</dbReference>
<evidence type="ECO:0000313" key="8">
    <source>
        <dbReference type="EMBL" id="EGK71370.1"/>
    </source>
</evidence>
<evidence type="ECO:0000256" key="2">
    <source>
        <dbReference type="ARBA" id="ARBA00022475"/>
    </source>
</evidence>
<dbReference type="RefSeq" id="WP_008062684.1">
    <property type="nucleotide sequence ID" value="NZ_AFHG01000052.1"/>
</dbReference>
<dbReference type="Proteomes" id="UP000005019">
    <property type="component" value="Unassembled WGS sequence"/>
</dbReference>
<accession>F5REN9</accession>
<feature type="transmembrane region" description="Helical" evidence="6">
    <location>
        <begin position="204"/>
        <end position="224"/>
    </location>
</feature>
<feature type="transmembrane region" description="Helical" evidence="6">
    <location>
        <begin position="267"/>
        <end position="289"/>
    </location>
</feature>
<evidence type="ECO:0000256" key="5">
    <source>
        <dbReference type="ARBA" id="ARBA00023136"/>
    </source>
</evidence>
<dbReference type="PANTHER" id="PTHR40277:SF1">
    <property type="entry name" value="BLL5419 PROTEIN"/>
    <property type="match status" value="1"/>
</dbReference>
<dbReference type="eggNOG" id="COG0392">
    <property type="taxonomic scope" value="Bacteria"/>
</dbReference>
<evidence type="ECO:0000256" key="4">
    <source>
        <dbReference type="ARBA" id="ARBA00022989"/>
    </source>
</evidence>
<comment type="caution">
    <text evidence="8">The sequence shown here is derived from an EMBL/GenBank/DDBJ whole genome shotgun (WGS) entry which is preliminary data.</text>
</comment>
<evidence type="ECO:0000256" key="6">
    <source>
        <dbReference type="SAM" id="Phobius"/>
    </source>
</evidence>
<dbReference type="EMBL" id="AFHG01000052">
    <property type="protein sequence ID" value="EGK71370.1"/>
    <property type="molecule type" value="Genomic_DNA"/>
</dbReference>
<evidence type="ECO:0000256" key="7">
    <source>
        <dbReference type="SAM" id="SignalP"/>
    </source>
</evidence>
<dbReference type="InterPro" id="IPR022791">
    <property type="entry name" value="L-PG_synthase/AglD"/>
</dbReference>
<dbReference type="GO" id="GO:0005886">
    <property type="term" value="C:plasma membrane"/>
    <property type="evidence" value="ECO:0007669"/>
    <property type="project" value="UniProtKB-SubCell"/>
</dbReference>
<dbReference type="STRING" id="1000565.METUNv1_02764"/>
<protein>
    <recommendedName>
        <fullName evidence="10">Flippase-like domain-containing protein</fullName>
    </recommendedName>
</protein>
<name>F5REN9_METUF</name>
<keyword evidence="2" id="KW-1003">Cell membrane</keyword>
<dbReference type="AlphaFoldDB" id="F5REN9"/>
<keyword evidence="5 6" id="KW-0472">Membrane</keyword>
<evidence type="ECO:0008006" key="10">
    <source>
        <dbReference type="Google" id="ProtNLM"/>
    </source>
</evidence>
<feature type="signal peptide" evidence="7">
    <location>
        <begin position="1"/>
        <end position="23"/>
    </location>
</feature>
<dbReference type="Pfam" id="PF03706">
    <property type="entry name" value="LPG_synthase_TM"/>
    <property type="match status" value="1"/>
</dbReference>
<evidence type="ECO:0000256" key="1">
    <source>
        <dbReference type="ARBA" id="ARBA00004651"/>
    </source>
</evidence>
<sequence length="310" mass="31381">MTRAALLRVVAAAALLFAVVRLADPAALQTALAGADSGWLAAGFALALASNIASALRWRLLTQWLGAAVRPLFALTTYFRAMALNALLPGAVVGGDLFRALALRQAGLPSLDAGLSVVLDRVSGLWVLLSIGAFALPFAQDHLVIALPWPPVLLDVLAVAGGVVLLVAPLALIALRLDPAGGRIMAALARVQSRLMRPQALRQYALQMGASLAVQALSIAALAFGGRAVGLDLPASVWIAAAAPIFLMAALPVSVGGWGTREAAAGVALAAFGVPAAQAVGAALIYGLYGLTQAALGGLMFARRAAPGAG</sequence>
<dbReference type="OrthoDB" id="9150608at2"/>
<evidence type="ECO:0000256" key="3">
    <source>
        <dbReference type="ARBA" id="ARBA00022692"/>
    </source>
</evidence>
<keyword evidence="7" id="KW-0732">Signal</keyword>
<reference evidence="8 9" key="1">
    <citation type="journal article" date="2011" name="J. Bacteriol.">
        <title>Genome sequence of Methyloversatilis universalis FAM5T, a methylotrophic representative of the order Rhodocyclales.</title>
        <authorList>
            <person name="Kittichotirat W."/>
            <person name="Good N.M."/>
            <person name="Hall R."/>
            <person name="Bringel F."/>
            <person name="Lajus A."/>
            <person name="Medigue C."/>
            <person name="Smalley N.E."/>
            <person name="Beck D."/>
            <person name="Bumgarner R."/>
            <person name="Vuilleumier S."/>
            <person name="Kalyuzhnaya M.G."/>
        </authorList>
    </citation>
    <scope>NUCLEOTIDE SEQUENCE [LARGE SCALE GENOMIC DNA]</scope>
    <source>
        <strain evidence="9">ATCC BAA-1314 / JCM 13912 / FAM5</strain>
    </source>
</reference>
<feature type="transmembrane region" description="Helical" evidence="6">
    <location>
        <begin position="38"/>
        <end position="56"/>
    </location>
</feature>
<organism evidence="8 9">
    <name type="scientific">Methyloversatilis universalis (strain ATCC BAA-1314 / DSM 25237 / JCM 13912 / CCUG 52030 / FAM5)</name>
    <dbReference type="NCBI Taxonomy" id="1000565"/>
    <lineage>
        <taxon>Bacteria</taxon>
        <taxon>Pseudomonadati</taxon>
        <taxon>Pseudomonadota</taxon>
        <taxon>Betaproteobacteria</taxon>
        <taxon>Nitrosomonadales</taxon>
        <taxon>Sterolibacteriaceae</taxon>
        <taxon>Methyloversatilis</taxon>
    </lineage>
</organism>
<keyword evidence="3 6" id="KW-0812">Transmembrane</keyword>
<comment type="subcellular location">
    <subcellularLocation>
        <location evidence="1">Cell membrane</location>
        <topology evidence="1">Multi-pass membrane protein</topology>
    </subcellularLocation>
</comment>
<gene>
    <name evidence="8" type="ORF">METUNv1_02764</name>
</gene>
<feature type="transmembrane region" description="Helical" evidence="6">
    <location>
        <begin position="152"/>
        <end position="175"/>
    </location>
</feature>